<accession>A0A8J3VRG7</accession>
<name>A0A8J3VRG7_9ACTN</name>
<organism evidence="1 2">
    <name type="scientific">Rugosimonospora africana</name>
    <dbReference type="NCBI Taxonomy" id="556532"/>
    <lineage>
        <taxon>Bacteria</taxon>
        <taxon>Bacillati</taxon>
        <taxon>Actinomycetota</taxon>
        <taxon>Actinomycetes</taxon>
        <taxon>Micromonosporales</taxon>
        <taxon>Micromonosporaceae</taxon>
        <taxon>Rugosimonospora</taxon>
    </lineage>
</organism>
<sequence>MSRRGWWLIASAVVLVLTVEAGVAAVVWQHVRPRLPALATVTPTLDRAVSAAVTDAGDSAAVAVSDLVPATSCQNTPFAKGSIYTRSADLYTTPGGENPLVARIAAALPDSDHPQRGAALSGGAAPLSADLPGGIRLQVDQIGEGWVAATAKTNCRAAGHPEANAGAPPADTIASVTDLLTALGTTPASWHTDTVACAGGRIVTVDAISQTTTTSNLPTRLAAQVPAGARRFTSTSNRLAWRTPTASTIVAASDDGTHITVQQTTTC</sequence>
<dbReference type="RefSeq" id="WP_203919121.1">
    <property type="nucleotide sequence ID" value="NZ_BONZ01000034.1"/>
</dbReference>
<dbReference type="EMBL" id="BONZ01000034">
    <property type="protein sequence ID" value="GIH15506.1"/>
    <property type="molecule type" value="Genomic_DNA"/>
</dbReference>
<protein>
    <submittedName>
        <fullName evidence="1">Uncharacterized protein</fullName>
    </submittedName>
</protein>
<dbReference type="AlphaFoldDB" id="A0A8J3VRG7"/>
<dbReference type="Proteomes" id="UP000642748">
    <property type="component" value="Unassembled WGS sequence"/>
</dbReference>
<gene>
    <name evidence="1" type="ORF">Raf01_36780</name>
</gene>
<comment type="caution">
    <text evidence="1">The sequence shown here is derived from an EMBL/GenBank/DDBJ whole genome shotgun (WGS) entry which is preliminary data.</text>
</comment>
<proteinExistence type="predicted"/>
<evidence type="ECO:0000313" key="2">
    <source>
        <dbReference type="Proteomes" id="UP000642748"/>
    </source>
</evidence>
<keyword evidence="2" id="KW-1185">Reference proteome</keyword>
<reference evidence="1" key="1">
    <citation type="submission" date="2021-01" db="EMBL/GenBank/DDBJ databases">
        <title>Whole genome shotgun sequence of Rugosimonospora africana NBRC 104875.</title>
        <authorList>
            <person name="Komaki H."/>
            <person name="Tamura T."/>
        </authorList>
    </citation>
    <scope>NUCLEOTIDE SEQUENCE</scope>
    <source>
        <strain evidence="1">NBRC 104875</strain>
    </source>
</reference>
<evidence type="ECO:0000313" key="1">
    <source>
        <dbReference type="EMBL" id="GIH15506.1"/>
    </source>
</evidence>